<dbReference type="Gene3D" id="1.10.10.10">
    <property type="entry name" value="Winged helix-like DNA-binding domain superfamily/Winged helix DNA-binding domain"/>
    <property type="match status" value="1"/>
</dbReference>
<sequence>MWNPHRRRPSLAFPDLAKAVTELTALKGVGPATASAVLAAYAPEVAPFMSDEAMMAALGNTKDYTLKNYLAFAEKLQTKAKELSIKDESFTPSDIEMALWSSVVGATSLASASPDTSKASQISLRLLNSKFNGEDNADLRRDRDLVGMDIHMERLVEWLSQEQPRRTIILILGEGGLGKTALASKVFEEEKKERRFESYAWVSVTRSYHGADDLLRRIIHQFFEEENEALLYDISDVERWVLDNNLREFLTARGSSLSSTMCGMARSGPDIRLSFPNINNRSRVIVTTRHREVASFLSNCGGGWYDLTPLDEWAASTLFHRQLVFGGVCIGGTELEERTTSQWEDVVVRLDYILNFSFRDLPNHLRICLLYCSLFPKIYAIKRTRLIRLWTAEGFVQERGEATPEEVAGSYLNELIFRGMLQVVKTNKFGRAREVLMPNMVRELALSMSEAENLLMVYNGVQEAIANTSDQDSQDQRQCSNARPCASTSLPFRLHDDWVAFGAAEDETHDVHALPRKVLKLLKLRHLLGWDLNLQSNPDEPWCLKEIQTLKTIASNAEVVREVGNLTQLRSFWISWVRPADEAALCASIAKMTRLTNLVIVTCVEEGVVQTLHLEGLSPPPPMLQKLGLMGCLDRLPGWLALLVNLKELHLTKSRMTEDPIPFLGRALRNLAYLELDEAYDAQLMQFDARVFPTLKKLCLWNLERLEDIVIEEGAMESLVEFDFRRCGELKAVPVGIEWLANLQELNLEAMPDELVGRLRGGEGSQEDNRVGHIQLIRHWDYMRGRPLECISYKPRST</sequence>
<gene>
    <name evidence="6" type="primary">RPM1</name>
    <name evidence="6" type="ORF">QJS10_CPB13g00065</name>
</gene>
<dbReference type="InterPro" id="IPR027417">
    <property type="entry name" value="P-loop_NTPase"/>
</dbReference>
<dbReference type="GO" id="GO:0043531">
    <property type="term" value="F:ADP binding"/>
    <property type="evidence" value="ECO:0007669"/>
    <property type="project" value="InterPro"/>
</dbReference>
<dbReference type="InterPro" id="IPR032675">
    <property type="entry name" value="LRR_dom_sf"/>
</dbReference>
<keyword evidence="2" id="KW-0611">Plant defense</keyword>
<dbReference type="Gene3D" id="3.80.10.10">
    <property type="entry name" value="Ribonuclease Inhibitor"/>
    <property type="match status" value="1"/>
</dbReference>
<dbReference type="Gene3D" id="3.40.50.300">
    <property type="entry name" value="P-loop containing nucleotide triphosphate hydrolases"/>
    <property type="match status" value="1"/>
</dbReference>
<dbReference type="Proteomes" id="UP001180020">
    <property type="component" value="Unassembled WGS sequence"/>
</dbReference>
<dbReference type="Pfam" id="PF23598">
    <property type="entry name" value="LRR_14"/>
    <property type="match status" value="1"/>
</dbReference>
<evidence type="ECO:0000256" key="2">
    <source>
        <dbReference type="ARBA" id="ARBA00022821"/>
    </source>
</evidence>
<dbReference type="FunFam" id="1.10.10.10:FF:000322">
    <property type="entry name" value="Probable disease resistance protein At1g63360"/>
    <property type="match status" value="1"/>
</dbReference>
<dbReference type="PANTHER" id="PTHR23155:SF1052">
    <property type="entry name" value="DISEASE RESISTANCE PROTEIN RPM1"/>
    <property type="match status" value="1"/>
</dbReference>
<evidence type="ECO:0000256" key="1">
    <source>
        <dbReference type="ARBA" id="ARBA00022737"/>
    </source>
</evidence>
<dbReference type="AlphaFoldDB" id="A0AAV9DFF4"/>
<evidence type="ECO:0000259" key="5">
    <source>
        <dbReference type="Pfam" id="PF23598"/>
    </source>
</evidence>
<feature type="domain" description="Disease resistance protein winged helix" evidence="4">
    <location>
        <begin position="374"/>
        <end position="445"/>
    </location>
</feature>
<dbReference type="InterPro" id="IPR036388">
    <property type="entry name" value="WH-like_DNA-bd_sf"/>
</dbReference>
<dbReference type="Pfam" id="PF00931">
    <property type="entry name" value="NB-ARC"/>
    <property type="match status" value="1"/>
</dbReference>
<dbReference type="EMBL" id="JAUJYO010000013">
    <property type="protein sequence ID" value="KAK1299664.1"/>
    <property type="molecule type" value="Genomic_DNA"/>
</dbReference>
<dbReference type="InterPro" id="IPR002182">
    <property type="entry name" value="NB-ARC"/>
</dbReference>
<dbReference type="SUPFAM" id="SSF52540">
    <property type="entry name" value="P-loop containing nucleoside triphosphate hydrolases"/>
    <property type="match status" value="1"/>
</dbReference>
<dbReference type="InterPro" id="IPR055414">
    <property type="entry name" value="LRR_R13L4/SHOC2-like"/>
</dbReference>
<evidence type="ECO:0000313" key="6">
    <source>
        <dbReference type="EMBL" id="KAK1299664.1"/>
    </source>
</evidence>
<dbReference type="GO" id="GO:0009626">
    <property type="term" value="P:plant-type hypersensitive response"/>
    <property type="evidence" value="ECO:0007669"/>
    <property type="project" value="UniProtKB-ARBA"/>
</dbReference>
<evidence type="ECO:0000259" key="4">
    <source>
        <dbReference type="Pfam" id="PF23559"/>
    </source>
</evidence>
<feature type="domain" description="NB-ARC" evidence="3">
    <location>
        <begin position="151"/>
        <end position="299"/>
    </location>
</feature>
<dbReference type="PANTHER" id="PTHR23155">
    <property type="entry name" value="DISEASE RESISTANCE PROTEIN RP"/>
    <property type="match status" value="1"/>
</dbReference>
<reference evidence="6" key="1">
    <citation type="journal article" date="2023" name="Nat. Commun.">
        <title>Diploid and tetraploid genomes of Acorus and the evolution of monocots.</title>
        <authorList>
            <person name="Ma L."/>
            <person name="Liu K.W."/>
            <person name="Li Z."/>
            <person name="Hsiao Y.Y."/>
            <person name="Qi Y."/>
            <person name="Fu T."/>
            <person name="Tang G.D."/>
            <person name="Zhang D."/>
            <person name="Sun W.H."/>
            <person name="Liu D.K."/>
            <person name="Li Y."/>
            <person name="Chen G.Z."/>
            <person name="Liu X.D."/>
            <person name="Liao X.Y."/>
            <person name="Jiang Y.T."/>
            <person name="Yu X."/>
            <person name="Hao Y."/>
            <person name="Huang J."/>
            <person name="Zhao X.W."/>
            <person name="Ke S."/>
            <person name="Chen Y.Y."/>
            <person name="Wu W.L."/>
            <person name="Hsu J.L."/>
            <person name="Lin Y.F."/>
            <person name="Huang M.D."/>
            <person name="Li C.Y."/>
            <person name="Huang L."/>
            <person name="Wang Z.W."/>
            <person name="Zhao X."/>
            <person name="Zhong W.Y."/>
            <person name="Peng D.H."/>
            <person name="Ahmad S."/>
            <person name="Lan S."/>
            <person name="Zhang J.S."/>
            <person name="Tsai W.C."/>
            <person name="Van de Peer Y."/>
            <person name="Liu Z.J."/>
        </authorList>
    </citation>
    <scope>NUCLEOTIDE SEQUENCE</scope>
    <source>
        <strain evidence="6">CP</strain>
    </source>
</reference>
<dbReference type="Pfam" id="PF23559">
    <property type="entry name" value="WHD_DRP"/>
    <property type="match status" value="1"/>
</dbReference>
<dbReference type="GO" id="GO:0042742">
    <property type="term" value="P:defense response to bacterium"/>
    <property type="evidence" value="ECO:0007669"/>
    <property type="project" value="UniProtKB-ARBA"/>
</dbReference>
<comment type="caution">
    <text evidence="6">The sequence shown here is derived from an EMBL/GenBank/DDBJ whole genome shotgun (WGS) entry which is preliminary data.</text>
</comment>
<reference evidence="6" key="2">
    <citation type="submission" date="2023-06" db="EMBL/GenBank/DDBJ databases">
        <authorList>
            <person name="Ma L."/>
            <person name="Liu K.-W."/>
            <person name="Li Z."/>
            <person name="Hsiao Y.-Y."/>
            <person name="Qi Y."/>
            <person name="Fu T."/>
            <person name="Tang G."/>
            <person name="Zhang D."/>
            <person name="Sun W.-H."/>
            <person name="Liu D.-K."/>
            <person name="Li Y."/>
            <person name="Chen G.-Z."/>
            <person name="Liu X.-D."/>
            <person name="Liao X.-Y."/>
            <person name="Jiang Y.-T."/>
            <person name="Yu X."/>
            <person name="Hao Y."/>
            <person name="Huang J."/>
            <person name="Zhao X.-W."/>
            <person name="Ke S."/>
            <person name="Chen Y.-Y."/>
            <person name="Wu W.-L."/>
            <person name="Hsu J.-L."/>
            <person name="Lin Y.-F."/>
            <person name="Huang M.-D."/>
            <person name="Li C.-Y."/>
            <person name="Huang L."/>
            <person name="Wang Z.-W."/>
            <person name="Zhao X."/>
            <person name="Zhong W.-Y."/>
            <person name="Peng D.-H."/>
            <person name="Ahmad S."/>
            <person name="Lan S."/>
            <person name="Zhang J.-S."/>
            <person name="Tsai W.-C."/>
            <person name="Van De Peer Y."/>
            <person name="Liu Z.-J."/>
        </authorList>
    </citation>
    <scope>NUCLEOTIDE SEQUENCE</scope>
    <source>
        <strain evidence="6">CP</strain>
        <tissue evidence="6">Leaves</tissue>
    </source>
</reference>
<dbReference type="GO" id="GO:0002758">
    <property type="term" value="P:innate immune response-activating signaling pathway"/>
    <property type="evidence" value="ECO:0007669"/>
    <property type="project" value="UniProtKB-ARBA"/>
</dbReference>
<keyword evidence="7" id="KW-1185">Reference proteome</keyword>
<proteinExistence type="predicted"/>
<keyword evidence="1" id="KW-0677">Repeat</keyword>
<dbReference type="InterPro" id="IPR058922">
    <property type="entry name" value="WHD_DRP"/>
</dbReference>
<name>A0AAV9DFF4_ACOCL</name>
<evidence type="ECO:0000259" key="3">
    <source>
        <dbReference type="Pfam" id="PF00931"/>
    </source>
</evidence>
<dbReference type="InterPro" id="IPR044974">
    <property type="entry name" value="Disease_R_plants"/>
</dbReference>
<feature type="domain" description="Disease resistance R13L4/SHOC-2-like LRR" evidence="5">
    <location>
        <begin position="510"/>
        <end position="749"/>
    </location>
</feature>
<evidence type="ECO:0000313" key="7">
    <source>
        <dbReference type="Proteomes" id="UP001180020"/>
    </source>
</evidence>
<accession>A0AAV9DFF4</accession>
<dbReference type="SUPFAM" id="SSF52058">
    <property type="entry name" value="L domain-like"/>
    <property type="match status" value="1"/>
</dbReference>
<protein>
    <submittedName>
        <fullName evidence="6">Disease resistance protein RPM1</fullName>
    </submittedName>
</protein>
<organism evidence="6 7">
    <name type="scientific">Acorus calamus</name>
    <name type="common">Sweet flag</name>
    <dbReference type="NCBI Taxonomy" id="4465"/>
    <lineage>
        <taxon>Eukaryota</taxon>
        <taxon>Viridiplantae</taxon>
        <taxon>Streptophyta</taxon>
        <taxon>Embryophyta</taxon>
        <taxon>Tracheophyta</taxon>
        <taxon>Spermatophyta</taxon>
        <taxon>Magnoliopsida</taxon>
        <taxon>Liliopsida</taxon>
        <taxon>Acoraceae</taxon>
        <taxon>Acorus</taxon>
    </lineage>
</organism>